<evidence type="ECO:0000313" key="2">
    <source>
        <dbReference type="EMBL" id="PFM86084.1"/>
    </source>
</evidence>
<evidence type="ECO:0000256" key="1">
    <source>
        <dbReference type="SAM" id="MobiDB-lite"/>
    </source>
</evidence>
<dbReference type="Pfam" id="PF00300">
    <property type="entry name" value="His_Phos_1"/>
    <property type="match status" value="1"/>
</dbReference>
<evidence type="ECO:0008006" key="4">
    <source>
        <dbReference type="Google" id="ProtNLM"/>
    </source>
</evidence>
<dbReference type="CDD" id="cd07040">
    <property type="entry name" value="HP"/>
    <property type="match status" value="1"/>
</dbReference>
<dbReference type="SUPFAM" id="SSF53254">
    <property type="entry name" value="Phosphoglycerate mutase-like"/>
    <property type="match status" value="1"/>
</dbReference>
<dbReference type="AlphaFoldDB" id="A0AB36TNK6"/>
<evidence type="ECO:0000313" key="3">
    <source>
        <dbReference type="Proteomes" id="UP000223839"/>
    </source>
</evidence>
<comment type="caution">
    <text evidence="2">The sequence shown here is derived from an EMBL/GenBank/DDBJ whole genome shotgun (WGS) entry which is preliminary data.</text>
</comment>
<organism evidence="2 3">
    <name type="scientific">Bacillus thuringiensis</name>
    <dbReference type="NCBI Taxonomy" id="1428"/>
    <lineage>
        <taxon>Bacteria</taxon>
        <taxon>Bacillati</taxon>
        <taxon>Bacillota</taxon>
        <taxon>Bacilli</taxon>
        <taxon>Bacillales</taxon>
        <taxon>Bacillaceae</taxon>
        <taxon>Bacillus</taxon>
        <taxon>Bacillus cereus group</taxon>
    </lineage>
</organism>
<dbReference type="RefSeq" id="WP_097920482.1">
    <property type="nucleotide sequence ID" value="NZ_NTXO01000006.1"/>
</dbReference>
<dbReference type="Proteomes" id="UP000223839">
    <property type="component" value="Unassembled WGS sequence"/>
</dbReference>
<dbReference type="InterPro" id="IPR013078">
    <property type="entry name" value="His_Pase_superF_clade-1"/>
</dbReference>
<gene>
    <name evidence="2" type="ORF">COJ61_26040</name>
</gene>
<accession>A0AB36TNK6</accession>
<sequence length="196" mass="22396">MDNTELRKTETLDFSLLKAIKAGGYNLYLRHGEKEREPGGVLNLKDCKTQSNLTDNGKKQSEKLGEIFRKQKVPVQYPVFTSPYCRTKDTGKLAFGEQNIEVMDELAEINNLNIDSPNKQQRLVKEKLIRIFETEPNSQVNRVFIAHDYSFDNSIQSLGFLDTVILKPKGLGFGYEFVGLISLDQFIKWTNENPSD</sequence>
<dbReference type="Gene3D" id="3.40.50.1240">
    <property type="entry name" value="Phosphoglycerate mutase-like"/>
    <property type="match status" value="1"/>
</dbReference>
<dbReference type="EMBL" id="NUYG01000063">
    <property type="protein sequence ID" value="PFM86084.1"/>
    <property type="molecule type" value="Genomic_DNA"/>
</dbReference>
<name>A0AB36TNK6_BACTU</name>
<reference evidence="2 3" key="1">
    <citation type="submission" date="2017-09" db="EMBL/GenBank/DDBJ databases">
        <title>Large-scale bioinformatics analysis of Bacillus genomes uncovers conserved roles of natural products in bacterial physiology.</title>
        <authorList>
            <consortium name="Agbiome Team Llc"/>
            <person name="Bleich R.M."/>
            <person name="Grubbs K.J."/>
            <person name="Santa Maria K.C."/>
            <person name="Allen S.E."/>
            <person name="Farag S."/>
            <person name="Shank E.A."/>
            <person name="Bowers A."/>
        </authorList>
    </citation>
    <scope>NUCLEOTIDE SEQUENCE [LARGE SCALE GENOMIC DNA]</scope>
    <source>
        <strain evidence="2 3">AFS077661</strain>
    </source>
</reference>
<proteinExistence type="predicted"/>
<dbReference type="InterPro" id="IPR029033">
    <property type="entry name" value="His_PPase_superfam"/>
</dbReference>
<protein>
    <recommendedName>
        <fullName evidence="4">Histidine phosphatase family protein</fullName>
    </recommendedName>
</protein>
<feature type="region of interest" description="Disordered" evidence="1">
    <location>
        <begin position="40"/>
        <end position="60"/>
    </location>
</feature>